<accession>A0A2K8GJY4</accession>
<feature type="region of interest" description="Disordered" evidence="1">
    <location>
        <begin position="111"/>
        <end position="133"/>
    </location>
</feature>
<reference evidence="2" key="1">
    <citation type="submission" date="2016-04" db="EMBL/GenBank/DDBJ databases">
        <title>Study of the environmental impact of transgenic grapevines cultivation on its associated microbiota and viruses.</title>
        <authorList>
            <person name="Hily J.-M."/>
            <person name="Beuve M."/>
            <person name="Candresse T."/>
            <person name="Lemaire O."/>
        </authorList>
    </citation>
    <scope>NUCLEOTIDE SEQUENCE</scope>
    <source>
        <strain evidence="2">WTR2</strain>
    </source>
</reference>
<feature type="region of interest" description="Disordered" evidence="1">
    <location>
        <begin position="50"/>
        <end position="90"/>
    </location>
</feature>
<dbReference type="EMBL" id="KX034951">
    <property type="protein sequence ID" value="ARO69951.1"/>
    <property type="molecule type" value="Genomic_RNA"/>
</dbReference>
<proteinExistence type="predicted"/>
<evidence type="ECO:0000313" key="2">
    <source>
        <dbReference type="EMBL" id="ARO69951.1"/>
    </source>
</evidence>
<evidence type="ECO:0000256" key="1">
    <source>
        <dbReference type="SAM" id="MobiDB-lite"/>
    </source>
</evidence>
<organism evidence="2">
    <name type="scientific">Grapevine fanleaf virus satellite RNA</name>
    <dbReference type="NCBI Taxonomy" id="141860"/>
    <lineage>
        <taxon>Viruses</taxon>
        <taxon>unclassified satellites</taxon>
        <taxon>RNA satellites</taxon>
        <taxon>Single stranded RNA satellites</taxon>
        <taxon>Large single stranded RNA satellites</taxon>
    </lineage>
</organism>
<feature type="region of interest" description="Disordered" evidence="1">
    <location>
        <begin position="157"/>
        <end position="176"/>
    </location>
</feature>
<name>A0A2K8GJY4_9VIRU</name>
<sequence>MDSHVTVKPSLHSPRVSVEILVPTKYAKLFTLKQLTRMLVLSCKHRARQAANPVSKRTSRDRNGSKIMGQGPTAVGPQVSKGHKQQFDGGASLAPVKSKRAVRREKRRAAAKKARAKTETTLVKRGGPSVHAPQRREQAIYSSSLLSNAAGAKTRLGALSKPPQTNNAPRANEGGFTLTSISPVECREEAARRFHPITGTLRGAPGFCARSREGCGSCTACVARQIQLGFIRSFDVIGTSRVIRVDSMKGEAADDMASPSASEPVGFWAPAEKQAPTREGRPIKRCDVVTLARVVPVLRMLRKVDPTFVDNRLLWEAAHRTVFPQRKCAYPAGCFGDYW</sequence>
<protein>
    <submittedName>
        <fullName evidence="2">Polyprotein</fullName>
    </submittedName>
</protein>